<feature type="region of interest" description="Disordered" evidence="1">
    <location>
        <begin position="1295"/>
        <end position="1314"/>
    </location>
</feature>
<feature type="region of interest" description="Disordered" evidence="1">
    <location>
        <begin position="969"/>
        <end position="1041"/>
    </location>
</feature>
<feature type="compositionally biased region" description="Polar residues" evidence="1">
    <location>
        <begin position="981"/>
        <end position="993"/>
    </location>
</feature>
<feature type="region of interest" description="Disordered" evidence="1">
    <location>
        <begin position="671"/>
        <end position="724"/>
    </location>
</feature>
<feature type="region of interest" description="Disordered" evidence="1">
    <location>
        <begin position="867"/>
        <end position="929"/>
    </location>
</feature>
<feature type="region of interest" description="Disordered" evidence="1">
    <location>
        <begin position="1379"/>
        <end position="1468"/>
    </location>
</feature>
<feature type="compositionally biased region" description="Low complexity" evidence="1">
    <location>
        <begin position="257"/>
        <end position="268"/>
    </location>
</feature>
<feature type="region of interest" description="Disordered" evidence="1">
    <location>
        <begin position="194"/>
        <end position="237"/>
    </location>
</feature>
<dbReference type="EMBL" id="JAXCGZ010002339">
    <property type="protein sequence ID" value="KAK7084022.1"/>
    <property type="molecule type" value="Genomic_DNA"/>
</dbReference>
<organism evidence="2 3">
    <name type="scientific">Halocaridina rubra</name>
    <name type="common">Hawaiian red shrimp</name>
    <dbReference type="NCBI Taxonomy" id="373956"/>
    <lineage>
        <taxon>Eukaryota</taxon>
        <taxon>Metazoa</taxon>
        <taxon>Ecdysozoa</taxon>
        <taxon>Arthropoda</taxon>
        <taxon>Crustacea</taxon>
        <taxon>Multicrustacea</taxon>
        <taxon>Malacostraca</taxon>
        <taxon>Eumalacostraca</taxon>
        <taxon>Eucarida</taxon>
        <taxon>Decapoda</taxon>
        <taxon>Pleocyemata</taxon>
        <taxon>Caridea</taxon>
        <taxon>Atyoidea</taxon>
        <taxon>Atyidae</taxon>
        <taxon>Halocaridina</taxon>
    </lineage>
</organism>
<feature type="compositionally biased region" description="Basic and acidic residues" evidence="1">
    <location>
        <begin position="1636"/>
        <end position="1645"/>
    </location>
</feature>
<feature type="region of interest" description="Disordered" evidence="1">
    <location>
        <begin position="1144"/>
        <end position="1205"/>
    </location>
</feature>
<feature type="compositionally biased region" description="Polar residues" evidence="1">
    <location>
        <begin position="1797"/>
        <end position="1812"/>
    </location>
</feature>
<feature type="region of interest" description="Disordered" evidence="1">
    <location>
        <begin position="559"/>
        <end position="607"/>
    </location>
</feature>
<keyword evidence="3" id="KW-1185">Reference proteome</keyword>
<feature type="compositionally biased region" description="Polar residues" evidence="1">
    <location>
        <begin position="1458"/>
        <end position="1468"/>
    </location>
</feature>
<feature type="compositionally biased region" description="Basic and acidic residues" evidence="1">
    <location>
        <begin position="1986"/>
        <end position="2006"/>
    </location>
</feature>
<feature type="compositionally biased region" description="Polar residues" evidence="1">
    <location>
        <begin position="1415"/>
        <end position="1429"/>
    </location>
</feature>
<feature type="region of interest" description="Disordered" evidence="1">
    <location>
        <begin position="70"/>
        <end position="106"/>
    </location>
</feature>
<feature type="compositionally biased region" description="Polar residues" evidence="1">
    <location>
        <begin position="1778"/>
        <end position="1787"/>
    </location>
</feature>
<feature type="compositionally biased region" description="Low complexity" evidence="1">
    <location>
        <begin position="70"/>
        <end position="88"/>
    </location>
</feature>
<evidence type="ECO:0000313" key="3">
    <source>
        <dbReference type="Proteomes" id="UP001381693"/>
    </source>
</evidence>
<evidence type="ECO:0000313" key="2">
    <source>
        <dbReference type="EMBL" id="KAK7084022.1"/>
    </source>
</evidence>
<feature type="compositionally biased region" description="Polar residues" evidence="1">
    <location>
        <begin position="692"/>
        <end position="706"/>
    </location>
</feature>
<feature type="compositionally biased region" description="Low complexity" evidence="1">
    <location>
        <begin position="1693"/>
        <end position="1713"/>
    </location>
</feature>
<evidence type="ECO:0000256" key="1">
    <source>
        <dbReference type="SAM" id="MobiDB-lite"/>
    </source>
</evidence>
<sequence length="2205" mass="240887">MSDEEDYLEEMEGAHLGFIYLQMRAEQERRKDKIWGEGLAWRGQFFAPPGYTIRENGGRAMMEFYVNTLTSDSDSDNDTSSNSASTGSHEMEEEEEEEEENITLDRTYQIIGVDTVLDTIEEDVEEDSGAESSGHWMFSADNTDTDSVIHIPAISDLRQYPVQEVKESESTDSDSTLVVEDEVEVDGYKGSEVGENQEIHSNKANKGDCSHREEIEEEEEQEACVTGGNSHMEDNSHVDDQHTTAITTTTTTATTALGSSAYTSSSASEDNDSSSDDERSSHQRHYRFSQCTGLVNAGVAKAPSRTKTSTTRTRRRHKKDAQFEDDVLQGSNINRRPGPPPTRSGHHSNKMLSRTEAAKLFEKHIDDVFDFESLESCESVYGGSDIIGYSYPECISPLVGEETVVFNTSATSQPFADASTAGGRGGGGGGAEVIPQLTHERLIKGRDHVDYHGDAGRFNIDQRVGLTFKEEEEEEGEDREGGSGLLLPSYSHNNNNKPLSPIENHNISANESDDIKFINNNENGDLNATYIVHNGDGQEMKRTPARHVLTPAKQVLQHSTSTNKPYMTMATANGDDNDSDNDANDNHENVKKDSEEKSGIDTESIEPVSMDLFGLPVKWTDSDSKISKDNKNCDISNENTENINDKNTVSYNEKSRKSIETNIEALPDRDYINLDDDGETYQNSENGERCKNLTSENSSVKYNINSQDDDEGSHENDRVSHVSEYEKSATECEVTFCSLSSSSYSPSSTLAAAASETPREASHSKATTGNLLQSTTRRHQVLSAIPNVAEDGVAELQPPPADAESLQNTNGTATMRDVNISNPARNISHSSNLISECIINEPQIHSGQPHYVKPSQQRNRENFSSKYYEGEDIKSDDTTICQKRPSSILRGRGGEGGGSTGGGRSGQYQTDFPSDGSDTDTDNTDGDYDEEDHFAAELSLRISTVQSQVNRGGGKTFRNTDILNVLTATEGEDGAGREDATNNISPLASQEGSSPEMPDSLRSSEGRSATRSIETLSEDSGLGDRDVRLTPSSPLPSISENKNTHSRVANEVLQHTLLSSVTACPRRQDIRQARIAKARSCGDLRVFSDSDSDTEDSEMNVWHSYARGGPMTSDINGTIQNDATHTKFYKSTYANYLQQQYHGNGESNGCSKDPVSPDGHTVFPYSHHHHHSHGISGSDGSDDEVRSRYRRHNRDASSNHSKPRRHKSLLEFPWIENPYNTSKNKEFLYKESERASKRGVQENVLAPSNSSRFSRRRPQPISVDMAEEFISQEGLDSLTLNRNNNDVANNESMIKRDEKRSSWVPQHPPAIPALENGGVAKEVSCKFLTNQITSNELKTNGGREGGVILQSSGSWGDEEEEDLATRIDEVRADMRVQSGWPRAPTAPYPHHHHPFDALPHHQPSPSSSHMPPSSVRQPQHQYSSSTPAQQLPDKCQPVHTGHGGNSVPHVPIAHPDPSITSTQQPITQLQPSANYETTLEDEGGMAEVPIRVRTKTYGSHGEVEVYLARADSGRPPPHSASSPVLTPTGGTVDQRISGFRGVTFSPSVKEVNWRESYYYDVDPENEENKSEVNITTEEKTRKLSGEKQEENRVSAKPLDSRRPTPPPVVPVPTMPPQTTSRKMNGKGMEPSPGSSSEHESNDEKNTQQQKASSGPIWQRFKLPKISSPKSPRPRLLPKPKGLSSPKSSDTESSKPSSPTPESGGSSSTPSSPDSKVKKAPQSPKFFTWGSKREKKVREITRPTTAPPPVPQPTQVSGGQVTEGGEGKGAQLPSPGKPDSSTAVTLTDFNREGIGSADKNTSVKTSPVITSDSSENKSVKSALLKKYVRKSEGGAVNSSRGSSHNSSNSSGKEDIDRHVSPSVSSSGEDTSDTAKLSSTSSSSPRPGVAKPPLPPHLQRPTQQAFHKARLLSARRQYFSQERQVSVPERASPPKDDTDVRDSPRATPSTVIPAAVTTSAAPLSSQQPSQKKSSLPSPPPASVFDSSKSLKERFERFSASTRADRERLALSTPDLSVIEASVRRPNSRIDSWSGGGGGSVEQKADNIHLSTSPASASDGETSRPTNAHKGAPHTQTNPRQAIHERYKSRAQRIYARTRTQSVGVLETDLDTGASREVLTLRETNLDDLYKDLQHLLDTLPSVGTAPTPTDSKARAKSLLHLEAAGSAMEGQLETPARPPDTRAKSMEFLLDDGNKAAVQVNNSSLNK</sequence>
<protein>
    <submittedName>
        <fullName evidence="2">Uncharacterized protein</fullName>
    </submittedName>
</protein>
<gene>
    <name evidence="2" type="ORF">SK128_010517</name>
</gene>
<feature type="compositionally biased region" description="Low complexity" evidence="1">
    <location>
        <begin position="1836"/>
        <end position="1849"/>
    </location>
</feature>
<feature type="compositionally biased region" description="Basic and acidic residues" evidence="1">
    <location>
        <begin position="1930"/>
        <end position="1942"/>
    </location>
</feature>
<feature type="compositionally biased region" description="Low complexity" evidence="1">
    <location>
        <begin position="1872"/>
        <end position="1882"/>
    </location>
</feature>
<feature type="compositionally biased region" description="Low complexity" evidence="1">
    <location>
        <begin position="739"/>
        <end position="755"/>
    </location>
</feature>
<dbReference type="Proteomes" id="UP001381693">
    <property type="component" value="Unassembled WGS sequence"/>
</dbReference>
<feature type="compositionally biased region" description="Polar residues" evidence="1">
    <location>
        <begin position="1030"/>
        <end position="1041"/>
    </location>
</feature>
<name>A0AAN9AFL2_HALRR</name>
<comment type="caution">
    <text evidence="2">The sequence shown here is derived from an EMBL/GenBank/DDBJ whole genome shotgun (WGS) entry which is preliminary data.</text>
</comment>
<feature type="compositionally biased region" description="Acidic residues" evidence="1">
    <location>
        <begin position="91"/>
        <end position="102"/>
    </location>
</feature>
<feature type="compositionally biased region" description="Polar residues" evidence="1">
    <location>
        <begin position="2046"/>
        <end position="2063"/>
    </location>
</feature>
<feature type="region of interest" description="Disordered" evidence="1">
    <location>
        <begin position="739"/>
        <end position="768"/>
    </location>
</feature>
<reference evidence="2 3" key="1">
    <citation type="submission" date="2023-11" db="EMBL/GenBank/DDBJ databases">
        <title>Halocaridina rubra genome assembly.</title>
        <authorList>
            <person name="Smith C."/>
        </authorList>
    </citation>
    <scope>NUCLEOTIDE SEQUENCE [LARGE SCALE GENOMIC DNA]</scope>
    <source>
        <strain evidence="2">EP-1</strain>
        <tissue evidence="2">Whole</tissue>
    </source>
</reference>
<feature type="compositionally biased region" description="Basic and acidic residues" evidence="1">
    <location>
        <begin position="867"/>
        <end position="877"/>
    </location>
</feature>
<feature type="compositionally biased region" description="Low complexity" evidence="1">
    <location>
        <begin position="1400"/>
        <end position="1414"/>
    </location>
</feature>
<feature type="compositionally biased region" description="Basic and acidic residues" evidence="1">
    <location>
        <begin position="1566"/>
        <end position="1602"/>
    </location>
</feature>
<accession>A0AAN9AFL2</accession>
<feature type="compositionally biased region" description="Basic and acidic residues" evidence="1">
    <location>
        <begin position="584"/>
        <end position="600"/>
    </location>
</feature>
<feature type="compositionally biased region" description="Polar residues" evidence="1">
    <location>
        <begin position="1519"/>
        <end position="1531"/>
    </location>
</feature>
<feature type="compositionally biased region" description="Low complexity" evidence="1">
    <location>
        <begin position="1957"/>
        <end position="1973"/>
    </location>
</feature>
<feature type="compositionally biased region" description="Acidic residues" evidence="1">
    <location>
        <begin position="917"/>
        <end position="929"/>
    </location>
</feature>
<feature type="compositionally biased region" description="Basic and acidic residues" evidence="1">
    <location>
        <begin position="713"/>
        <end position="724"/>
    </location>
</feature>
<feature type="region of interest" description="Disordered" evidence="1">
    <location>
        <begin position="1337"/>
        <end position="1361"/>
    </location>
</feature>
<feature type="compositionally biased region" description="Low complexity" evidence="1">
    <location>
        <begin position="1678"/>
        <end position="1687"/>
    </location>
</feature>
<feature type="region of interest" description="Disordered" evidence="1">
    <location>
        <begin position="1564"/>
        <end position="2080"/>
    </location>
</feature>
<proteinExistence type="predicted"/>
<feature type="compositionally biased region" description="Basic and acidic residues" evidence="1">
    <location>
        <begin position="197"/>
        <end position="214"/>
    </location>
</feature>
<feature type="region of interest" description="Disordered" evidence="1">
    <location>
        <begin position="1510"/>
        <end position="1531"/>
    </location>
</feature>
<feature type="region of interest" description="Disordered" evidence="1">
    <location>
        <begin position="257"/>
        <end position="350"/>
    </location>
</feature>
<feature type="compositionally biased region" description="Gly residues" evidence="1">
    <location>
        <begin position="894"/>
        <end position="905"/>
    </location>
</feature>
<feature type="region of interest" description="Disordered" evidence="1">
    <location>
        <begin position="1235"/>
        <end position="1257"/>
    </location>
</feature>
<feature type="compositionally biased region" description="Pro residues" evidence="1">
    <location>
        <begin position="1603"/>
        <end position="1615"/>
    </location>
</feature>
<feature type="compositionally biased region" description="Polar residues" evidence="1">
    <location>
        <begin position="1001"/>
        <end position="1015"/>
    </location>
</feature>